<name>A0A6M3LTX0_9ZZZZ</name>
<sequence length="97" mass="10650">MRHIETLKGVLESLKSCRVLAPISRAYVISVLETILAEYEAETGHQAPKPYDPSNPCQQCYGTGWYGDNGPGIKGNREYIRCECKQIHTSPNAPGAA</sequence>
<dbReference type="AlphaFoldDB" id="A0A6M3LTX0"/>
<dbReference type="EMBL" id="MT143372">
    <property type="protein sequence ID" value="QJA96118.1"/>
    <property type="molecule type" value="Genomic_DNA"/>
</dbReference>
<gene>
    <name evidence="1" type="ORF">MM415B04921_0005</name>
</gene>
<organism evidence="1">
    <name type="scientific">viral metagenome</name>
    <dbReference type="NCBI Taxonomy" id="1070528"/>
    <lineage>
        <taxon>unclassified sequences</taxon>
        <taxon>metagenomes</taxon>
        <taxon>organismal metagenomes</taxon>
    </lineage>
</organism>
<reference evidence="1" key="1">
    <citation type="submission" date="2020-03" db="EMBL/GenBank/DDBJ databases">
        <title>The deep terrestrial virosphere.</title>
        <authorList>
            <person name="Holmfeldt K."/>
            <person name="Nilsson E."/>
            <person name="Simone D."/>
            <person name="Lopez-Fernandez M."/>
            <person name="Wu X."/>
            <person name="de Brujin I."/>
            <person name="Lundin D."/>
            <person name="Andersson A."/>
            <person name="Bertilsson S."/>
            <person name="Dopson M."/>
        </authorList>
    </citation>
    <scope>NUCLEOTIDE SEQUENCE</scope>
    <source>
        <strain evidence="1">MM415B04921</strain>
    </source>
</reference>
<accession>A0A6M3LTX0</accession>
<evidence type="ECO:0000313" key="1">
    <source>
        <dbReference type="EMBL" id="QJA96118.1"/>
    </source>
</evidence>
<proteinExistence type="predicted"/>
<protein>
    <submittedName>
        <fullName evidence="1">Uncharacterized protein</fullName>
    </submittedName>
</protein>